<protein>
    <submittedName>
        <fullName evidence="1">Uncharacterized protein</fullName>
    </submittedName>
</protein>
<sequence>MAEGGRGMTYTFPATLHDKTTPNRLNCRRLSIFGAAIHLFAPPTVCF</sequence>
<reference evidence="1" key="1">
    <citation type="submission" date="2020-02" db="EMBL/GenBank/DDBJ databases">
        <authorList>
            <person name="Meier V. D."/>
        </authorList>
    </citation>
    <scope>NUCLEOTIDE SEQUENCE</scope>
    <source>
        <strain evidence="1">AVDCRST_MAG56</strain>
    </source>
</reference>
<proteinExistence type="predicted"/>
<accession>A0A6J4KA48</accession>
<name>A0A6J4KA48_9SPHI</name>
<dbReference type="AlphaFoldDB" id="A0A6J4KA48"/>
<organism evidence="1">
    <name type="scientific">uncultured Cytophagales bacterium</name>
    <dbReference type="NCBI Taxonomy" id="158755"/>
    <lineage>
        <taxon>Bacteria</taxon>
        <taxon>Pseudomonadati</taxon>
        <taxon>Bacteroidota</taxon>
        <taxon>Sphingobacteriia</taxon>
        <taxon>Sphingobacteriales</taxon>
        <taxon>environmental samples</taxon>
    </lineage>
</organism>
<evidence type="ECO:0000313" key="1">
    <source>
        <dbReference type="EMBL" id="CAA9300250.1"/>
    </source>
</evidence>
<dbReference type="EMBL" id="CADCTQ010000445">
    <property type="protein sequence ID" value="CAA9300250.1"/>
    <property type="molecule type" value="Genomic_DNA"/>
</dbReference>
<gene>
    <name evidence="1" type="ORF">AVDCRST_MAG56-5360</name>
</gene>